<dbReference type="InterPro" id="IPR039764">
    <property type="entry name" value="HABP4/SERBP1-like"/>
</dbReference>
<feature type="compositionally biased region" description="Basic and acidic residues" evidence="1">
    <location>
        <begin position="274"/>
        <end position="283"/>
    </location>
</feature>
<dbReference type="PANTHER" id="PTHR12299">
    <property type="entry name" value="HYALURONIC ACID-BINDING PROTEIN 4"/>
    <property type="match status" value="1"/>
</dbReference>
<feature type="region of interest" description="Disordered" evidence="1">
    <location>
        <begin position="22"/>
        <end position="168"/>
    </location>
</feature>
<protein>
    <recommendedName>
        <fullName evidence="2">Hyaluronan/mRNA-binding protein domain-containing protein</fullName>
    </recommendedName>
</protein>
<feature type="compositionally biased region" description="Basic and acidic residues" evidence="1">
    <location>
        <begin position="70"/>
        <end position="88"/>
    </location>
</feature>
<feature type="region of interest" description="Disordered" evidence="1">
    <location>
        <begin position="239"/>
        <end position="283"/>
    </location>
</feature>
<accession>A0A9W7XQH0</accession>
<reference evidence="3" key="1">
    <citation type="submission" date="2022-07" db="EMBL/GenBank/DDBJ databases">
        <title>Phylogenomic reconstructions and comparative analyses of Kickxellomycotina fungi.</title>
        <authorList>
            <person name="Reynolds N.K."/>
            <person name="Stajich J.E."/>
            <person name="Barry K."/>
            <person name="Grigoriev I.V."/>
            <person name="Crous P."/>
            <person name="Smith M.E."/>
        </authorList>
    </citation>
    <scope>NUCLEOTIDE SEQUENCE</scope>
    <source>
        <strain evidence="3">NBRC 105413</strain>
    </source>
</reference>
<dbReference type="AlphaFoldDB" id="A0A9W7XQH0"/>
<dbReference type="GO" id="GO:0003723">
    <property type="term" value="F:RNA binding"/>
    <property type="evidence" value="ECO:0007669"/>
    <property type="project" value="InterPro"/>
</dbReference>
<proteinExistence type="predicted"/>
<dbReference type="SMART" id="SM01233">
    <property type="entry name" value="HABP4_PAI-RBP1"/>
    <property type="match status" value="1"/>
</dbReference>
<evidence type="ECO:0000259" key="2">
    <source>
        <dbReference type="SMART" id="SM01233"/>
    </source>
</evidence>
<name>A0A9W7XQH0_9FUNG</name>
<comment type="caution">
    <text evidence="3">The sequence shown here is derived from an EMBL/GenBank/DDBJ whole genome shotgun (WGS) entry which is preliminary data.</text>
</comment>
<keyword evidence="4" id="KW-1185">Reference proteome</keyword>
<dbReference type="PANTHER" id="PTHR12299:SF17">
    <property type="entry name" value="AT19571P-RELATED"/>
    <property type="match status" value="1"/>
</dbReference>
<gene>
    <name evidence="3" type="ORF">LPJ64_001137</name>
</gene>
<organism evidence="3 4">
    <name type="scientific">Coemansia asiatica</name>
    <dbReference type="NCBI Taxonomy" id="1052880"/>
    <lineage>
        <taxon>Eukaryota</taxon>
        <taxon>Fungi</taxon>
        <taxon>Fungi incertae sedis</taxon>
        <taxon>Zoopagomycota</taxon>
        <taxon>Kickxellomycotina</taxon>
        <taxon>Kickxellomycetes</taxon>
        <taxon>Kickxellales</taxon>
        <taxon>Kickxellaceae</taxon>
        <taxon>Coemansia</taxon>
    </lineage>
</organism>
<dbReference type="EMBL" id="JANBOH010000028">
    <property type="protein sequence ID" value="KAJ1647474.1"/>
    <property type="molecule type" value="Genomic_DNA"/>
</dbReference>
<sequence>MSVASSNSFALLTGVENEQQLLANASKQAKKAQPKTTTTTPVPAPSERARPSERTIKSGYPSRGGHRRVAGRDAETPAFPERVKEHSRPVHQGGQRGRGAFRGRGRQFDRHSGTGLVDSEKKEKQGWLGDEKALVEDDAKAAKEAKKDLEEGGAATAAAEEEPEEAVKTFEDYLKERETSALEGERSLRKANEGAVDKNQLKGAVPLKREEVDFFAPVIGQKSRKQRERKEKAFVDIEQRFEDQPRRGAFRGGRGGHRGDRRGNGSGRQNRVNINDERAFPSL</sequence>
<feature type="domain" description="Hyaluronan/mRNA-binding protein" evidence="2">
    <location>
        <begin position="104"/>
        <end position="194"/>
    </location>
</feature>
<dbReference type="Proteomes" id="UP001145021">
    <property type="component" value="Unassembled WGS sequence"/>
</dbReference>
<evidence type="ECO:0000313" key="3">
    <source>
        <dbReference type="EMBL" id="KAJ1647474.1"/>
    </source>
</evidence>
<dbReference type="GO" id="GO:0005634">
    <property type="term" value="C:nucleus"/>
    <property type="evidence" value="ECO:0007669"/>
    <property type="project" value="TreeGrafter"/>
</dbReference>
<dbReference type="GO" id="GO:0005737">
    <property type="term" value="C:cytoplasm"/>
    <property type="evidence" value="ECO:0007669"/>
    <property type="project" value="TreeGrafter"/>
</dbReference>
<feature type="compositionally biased region" description="Basic and acidic residues" evidence="1">
    <location>
        <begin position="47"/>
        <end position="56"/>
    </location>
</feature>
<evidence type="ECO:0000256" key="1">
    <source>
        <dbReference type="SAM" id="MobiDB-lite"/>
    </source>
</evidence>
<dbReference type="Gene3D" id="6.10.140.1040">
    <property type="match status" value="1"/>
</dbReference>
<dbReference type="InterPro" id="IPR006861">
    <property type="entry name" value="HABP4_PAIRBP1-bd"/>
</dbReference>
<evidence type="ECO:0000313" key="4">
    <source>
        <dbReference type="Proteomes" id="UP001145021"/>
    </source>
</evidence>
<feature type="compositionally biased region" description="Basic and acidic residues" evidence="1">
    <location>
        <begin position="106"/>
        <end position="150"/>
    </location>
</feature>